<proteinExistence type="predicted"/>
<evidence type="ECO:0000256" key="1">
    <source>
        <dbReference type="SAM" id="SignalP"/>
    </source>
</evidence>
<dbReference type="EMBL" id="JAVDWR010000011">
    <property type="protein sequence ID" value="MDR7122048.1"/>
    <property type="molecule type" value="Genomic_DNA"/>
</dbReference>
<evidence type="ECO:0000313" key="3">
    <source>
        <dbReference type="Proteomes" id="UP001257909"/>
    </source>
</evidence>
<reference evidence="2 3" key="1">
    <citation type="submission" date="2023-07" db="EMBL/GenBank/DDBJ databases">
        <title>Sorghum-associated microbial communities from plants grown in Nebraska, USA.</title>
        <authorList>
            <person name="Schachtman D."/>
        </authorList>
    </citation>
    <scope>NUCLEOTIDE SEQUENCE [LARGE SCALE GENOMIC DNA]</scope>
    <source>
        <strain evidence="2 3">4138</strain>
    </source>
</reference>
<feature type="signal peptide" evidence="1">
    <location>
        <begin position="1"/>
        <end position="18"/>
    </location>
</feature>
<name>A0ABU1W2T9_9GAMM</name>
<comment type="caution">
    <text evidence="2">The sequence shown here is derived from an EMBL/GenBank/DDBJ whole genome shotgun (WGS) entry which is preliminary data.</text>
</comment>
<gene>
    <name evidence="2" type="ORF">J2W69_003005</name>
</gene>
<dbReference type="Proteomes" id="UP001257909">
    <property type="component" value="Unassembled WGS sequence"/>
</dbReference>
<protein>
    <recommendedName>
        <fullName evidence="4">DUF3019 domain-containing protein</fullName>
    </recommendedName>
</protein>
<feature type="chain" id="PRO_5045567099" description="DUF3019 domain-containing protein" evidence="1">
    <location>
        <begin position="19"/>
        <end position="134"/>
    </location>
</feature>
<organism evidence="2 3">
    <name type="scientific">Rheinheimera soli</name>
    <dbReference type="NCBI Taxonomy" id="443616"/>
    <lineage>
        <taxon>Bacteria</taxon>
        <taxon>Pseudomonadati</taxon>
        <taxon>Pseudomonadota</taxon>
        <taxon>Gammaproteobacteria</taxon>
        <taxon>Chromatiales</taxon>
        <taxon>Chromatiaceae</taxon>
        <taxon>Rheinheimera</taxon>
    </lineage>
</organism>
<keyword evidence="1" id="KW-0732">Signal</keyword>
<dbReference type="RefSeq" id="WP_310279899.1">
    <property type="nucleotide sequence ID" value="NZ_JAVDWR010000011.1"/>
</dbReference>
<evidence type="ECO:0008006" key="4">
    <source>
        <dbReference type="Google" id="ProtNLM"/>
    </source>
</evidence>
<sequence>MKLILLPLLLLASVFTSAQQLDTPNYKVEIKELCPEGEVQCQNVLYKGTSKISGASIELKGSAWHSLCADGVTPCRFLGYQFNNGRIRYLVHDSGLLQVIGSSGNVVLEEQGVWDYQQHDEPTPGTLPEAKAQP</sequence>
<evidence type="ECO:0000313" key="2">
    <source>
        <dbReference type="EMBL" id="MDR7122048.1"/>
    </source>
</evidence>
<keyword evidence="3" id="KW-1185">Reference proteome</keyword>
<accession>A0ABU1W2T9</accession>